<feature type="transmembrane region" description="Helical" evidence="1">
    <location>
        <begin position="12"/>
        <end position="34"/>
    </location>
</feature>
<evidence type="ECO:0000313" key="3">
    <source>
        <dbReference type="EMBL" id="GAM14035.1"/>
    </source>
</evidence>
<evidence type="ECO:0000313" key="4">
    <source>
        <dbReference type="Proteomes" id="UP000031014"/>
    </source>
</evidence>
<gene>
    <name evidence="3" type="ORF">SAMD00020551_2182</name>
</gene>
<keyword evidence="4" id="KW-1185">Reference proteome</keyword>
<accession>A0A0A8X223</accession>
<protein>
    <submittedName>
        <fullName evidence="3">Teicoplanin resistance protein vanZ</fullName>
    </submittedName>
</protein>
<name>A0A0A8X223_MESS1</name>
<comment type="caution">
    <text evidence="3">The sequence shown here is derived from an EMBL/GenBank/DDBJ whole genome shotgun (WGS) entry which is preliminary data.</text>
</comment>
<dbReference type="InterPro" id="IPR053150">
    <property type="entry name" value="Teicoplanin_resist-assoc"/>
</dbReference>
<dbReference type="PANTHER" id="PTHR36834">
    <property type="entry name" value="MEMBRANE PROTEIN-RELATED"/>
    <property type="match status" value="1"/>
</dbReference>
<dbReference type="Proteomes" id="UP000031014">
    <property type="component" value="Unassembled WGS sequence"/>
</dbReference>
<dbReference type="Pfam" id="PF04892">
    <property type="entry name" value="VanZ"/>
    <property type="match status" value="1"/>
</dbReference>
<evidence type="ECO:0000259" key="2">
    <source>
        <dbReference type="Pfam" id="PF04892"/>
    </source>
</evidence>
<sequence length="163" mass="18672">MLNLIDFKHKKWISAISYALFIIYIIIAVILLFLSPYRQAAYEINSAGTNPYNIIPFKTITDYIKASSHINQSIWMSNLFGNVLAFFPLGIFLPWLFKRFSSFWRTISTVFLATTSVEILQFATRVGSFDVDDIILNTIGGAIGYLLIKIIYLLILKRKTHGH</sequence>
<dbReference type="AlphaFoldDB" id="A0A0A8X223"/>
<dbReference type="OrthoDB" id="4822551at2"/>
<organism evidence="3 4">
    <name type="scientific">Mesobacillus selenatarsenatis (strain DSM 18680 / JCM 14380 / FERM P-15431 / SF-1)</name>
    <dbReference type="NCBI Taxonomy" id="1321606"/>
    <lineage>
        <taxon>Bacteria</taxon>
        <taxon>Bacillati</taxon>
        <taxon>Bacillota</taxon>
        <taxon>Bacilli</taxon>
        <taxon>Bacillales</taxon>
        <taxon>Bacillaceae</taxon>
        <taxon>Mesobacillus</taxon>
    </lineage>
</organism>
<evidence type="ECO:0000256" key="1">
    <source>
        <dbReference type="SAM" id="Phobius"/>
    </source>
</evidence>
<feature type="transmembrane region" description="Helical" evidence="1">
    <location>
        <begin position="74"/>
        <end position="96"/>
    </location>
</feature>
<keyword evidence="1" id="KW-0472">Membrane</keyword>
<dbReference type="PANTHER" id="PTHR36834:SF1">
    <property type="entry name" value="INTEGRAL MEMBRANE PROTEIN"/>
    <property type="match status" value="1"/>
</dbReference>
<feature type="domain" description="VanZ-like" evidence="2">
    <location>
        <begin position="21"/>
        <end position="151"/>
    </location>
</feature>
<feature type="transmembrane region" description="Helical" evidence="1">
    <location>
        <begin position="103"/>
        <end position="122"/>
    </location>
</feature>
<dbReference type="RefSeq" id="WP_041965824.1">
    <property type="nucleotide sequence ID" value="NZ_BASE01000044.1"/>
</dbReference>
<keyword evidence="1" id="KW-0812">Transmembrane</keyword>
<reference evidence="3 4" key="1">
    <citation type="submission" date="2013-06" db="EMBL/GenBank/DDBJ databases">
        <title>Whole genome shotgun sequence of Bacillus selenatarsenatis SF-1.</title>
        <authorList>
            <person name="Kuroda M."/>
            <person name="Sei K."/>
            <person name="Yamashita M."/>
            <person name="Ike M."/>
        </authorList>
    </citation>
    <scope>NUCLEOTIDE SEQUENCE [LARGE SCALE GENOMIC DNA]</scope>
    <source>
        <strain evidence="3 4">SF-1</strain>
    </source>
</reference>
<dbReference type="InterPro" id="IPR006976">
    <property type="entry name" value="VanZ-like"/>
</dbReference>
<proteinExistence type="predicted"/>
<feature type="transmembrane region" description="Helical" evidence="1">
    <location>
        <begin position="134"/>
        <end position="155"/>
    </location>
</feature>
<keyword evidence="1" id="KW-1133">Transmembrane helix</keyword>
<dbReference type="EMBL" id="BASE01000044">
    <property type="protein sequence ID" value="GAM14035.1"/>
    <property type="molecule type" value="Genomic_DNA"/>
</dbReference>
<dbReference type="STRING" id="1321606.SAMD00020551_2182"/>